<evidence type="ECO:0000256" key="7">
    <source>
        <dbReference type="ARBA" id="ARBA00023125"/>
    </source>
</evidence>
<feature type="domain" description="C2H2-type" evidence="12">
    <location>
        <begin position="409"/>
        <end position="436"/>
    </location>
</feature>
<feature type="compositionally biased region" description="Basic and acidic residues" evidence="11">
    <location>
        <begin position="111"/>
        <end position="132"/>
    </location>
</feature>
<dbReference type="PANTHER" id="PTHR24399">
    <property type="entry name" value="ZINC FINGER AND BTB DOMAIN-CONTAINING"/>
    <property type="match status" value="1"/>
</dbReference>
<reference evidence="13" key="1">
    <citation type="submission" date="2021-04" db="EMBL/GenBank/DDBJ databases">
        <authorList>
            <consortium name="Wellcome Sanger Institute Data Sharing"/>
        </authorList>
    </citation>
    <scope>NUCLEOTIDE SEQUENCE [LARGE SCALE GENOMIC DNA]</scope>
</reference>
<keyword evidence="9" id="KW-0539">Nucleus</keyword>
<keyword evidence="6" id="KW-0805">Transcription regulation</keyword>
<feature type="compositionally biased region" description="Basic and acidic residues" evidence="11">
    <location>
        <begin position="245"/>
        <end position="254"/>
    </location>
</feature>
<dbReference type="PROSITE" id="PS50157">
    <property type="entry name" value="ZINC_FINGER_C2H2_2"/>
    <property type="match status" value="5"/>
</dbReference>
<dbReference type="PANTHER" id="PTHR24399:SF23">
    <property type="entry name" value="C2H2-TYPE DOMAIN-CONTAINING PROTEIN"/>
    <property type="match status" value="1"/>
</dbReference>
<keyword evidence="3" id="KW-0677">Repeat</keyword>
<evidence type="ECO:0000256" key="11">
    <source>
        <dbReference type="SAM" id="MobiDB-lite"/>
    </source>
</evidence>
<feature type="domain" description="C2H2-type" evidence="12">
    <location>
        <begin position="290"/>
        <end position="317"/>
    </location>
</feature>
<dbReference type="GO" id="GO:0000978">
    <property type="term" value="F:RNA polymerase II cis-regulatory region sequence-specific DNA binding"/>
    <property type="evidence" value="ECO:0007669"/>
    <property type="project" value="TreeGrafter"/>
</dbReference>
<evidence type="ECO:0000256" key="9">
    <source>
        <dbReference type="ARBA" id="ARBA00023242"/>
    </source>
</evidence>
<evidence type="ECO:0000256" key="4">
    <source>
        <dbReference type="ARBA" id="ARBA00022771"/>
    </source>
</evidence>
<dbReference type="SMART" id="SM00355">
    <property type="entry name" value="ZnF_C2H2"/>
    <property type="match status" value="5"/>
</dbReference>
<name>A0A673ZID7_SALTR</name>
<keyword evidence="2" id="KW-0479">Metal-binding</keyword>
<keyword evidence="8" id="KW-0804">Transcription</keyword>
<evidence type="ECO:0000313" key="13">
    <source>
        <dbReference type="Ensembl" id="ENSSTUP00000045916.1"/>
    </source>
</evidence>
<evidence type="ECO:0000313" key="14">
    <source>
        <dbReference type="Proteomes" id="UP000472277"/>
    </source>
</evidence>
<evidence type="ECO:0000256" key="3">
    <source>
        <dbReference type="ARBA" id="ARBA00022737"/>
    </source>
</evidence>
<evidence type="ECO:0000256" key="2">
    <source>
        <dbReference type="ARBA" id="ARBA00022723"/>
    </source>
</evidence>
<evidence type="ECO:0000259" key="12">
    <source>
        <dbReference type="PROSITE" id="PS50157"/>
    </source>
</evidence>
<dbReference type="Pfam" id="PF13912">
    <property type="entry name" value="zf-C2H2_6"/>
    <property type="match status" value="1"/>
</dbReference>
<keyword evidence="4 10" id="KW-0863">Zinc-finger</keyword>
<organism evidence="13 14">
    <name type="scientific">Salmo trutta</name>
    <name type="common">Brown trout</name>
    <dbReference type="NCBI Taxonomy" id="8032"/>
    <lineage>
        <taxon>Eukaryota</taxon>
        <taxon>Metazoa</taxon>
        <taxon>Chordata</taxon>
        <taxon>Craniata</taxon>
        <taxon>Vertebrata</taxon>
        <taxon>Euteleostomi</taxon>
        <taxon>Actinopterygii</taxon>
        <taxon>Neopterygii</taxon>
        <taxon>Teleostei</taxon>
        <taxon>Protacanthopterygii</taxon>
        <taxon>Salmoniformes</taxon>
        <taxon>Salmonidae</taxon>
        <taxon>Salmoninae</taxon>
        <taxon>Salmo</taxon>
    </lineage>
</organism>
<keyword evidence="14" id="KW-1185">Reference proteome</keyword>
<proteinExistence type="predicted"/>
<dbReference type="GeneID" id="115147184"/>
<keyword evidence="7" id="KW-0238">DNA-binding</keyword>
<feature type="region of interest" description="Disordered" evidence="11">
    <location>
        <begin position="77"/>
        <end position="132"/>
    </location>
</feature>
<dbReference type="GeneTree" id="ENSGT00940000154308"/>
<dbReference type="GO" id="GO:0005654">
    <property type="term" value="C:nucleoplasm"/>
    <property type="evidence" value="ECO:0007669"/>
    <property type="project" value="TreeGrafter"/>
</dbReference>
<dbReference type="SUPFAM" id="SSF57667">
    <property type="entry name" value="beta-beta-alpha zinc fingers"/>
    <property type="match status" value="3"/>
</dbReference>
<evidence type="ECO:0000256" key="10">
    <source>
        <dbReference type="PROSITE-ProRule" id="PRU00042"/>
    </source>
</evidence>
<dbReference type="KEGG" id="stru:115147184"/>
<dbReference type="InterPro" id="IPR013087">
    <property type="entry name" value="Znf_C2H2_type"/>
</dbReference>
<protein>
    <submittedName>
        <fullName evidence="13">Zinc finger and SCAN domain-containing protein 2-like</fullName>
    </submittedName>
</protein>
<keyword evidence="5" id="KW-0862">Zinc</keyword>
<accession>A0A673ZID7</accession>
<dbReference type="Pfam" id="PF00096">
    <property type="entry name" value="zf-C2H2"/>
    <property type="match status" value="2"/>
</dbReference>
<dbReference type="Proteomes" id="UP000472277">
    <property type="component" value="Chromosome 1"/>
</dbReference>
<feature type="domain" description="C2H2-type" evidence="12">
    <location>
        <begin position="381"/>
        <end position="409"/>
    </location>
</feature>
<reference evidence="13" key="3">
    <citation type="submission" date="2025-09" db="UniProtKB">
        <authorList>
            <consortium name="Ensembl"/>
        </authorList>
    </citation>
    <scope>IDENTIFICATION</scope>
</reference>
<dbReference type="PROSITE" id="PS00028">
    <property type="entry name" value="ZINC_FINGER_C2H2_1"/>
    <property type="match status" value="5"/>
</dbReference>
<sequence>MSKPQLLTVFIAKRLISAAVNIFGIEERWIAQYQEPLAAVTVEIMAAVETTIEQELSRSKEEIGRLRRLLLELGADPQQLTVPEEEVPPEEQHCEQEWSPSLGEQDPEPTQIKEEQEELRTSQEEEQLHRLESDSTDVVEFIFLAPRCVEKYSDQDRERERDSLPINTTEQIQTEPNGEDYRVSEPTSDSLLLCAVNPDCFAAHSEIIVIVDEDESEEPVLKTLKSRRTQAEKRQSSQVFTEAKTTSELKEPLKTDTNKKPFKCPVCSNRYRTLCGLKTHQRIHSTKNNHHCKKCGKSFNLLHQWKNHMKTHTEQSPTCHVCSKSFKLPNHLKTHMRCHTVAPYMDSGDNPYKCPLCVNSLMSSNELKHINLGEKPENPSCLCSDCGKCFPTMKTLRDHMRTTHEERRHQCSVCGDFFMSLGSLKVHQRVHTGEKPHQCSVCGKYFAL</sequence>
<feature type="domain" description="C2H2-type" evidence="12">
    <location>
        <begin position="262"/>
        <end position="289"/>
    </location>
</feature>
<dbReference type="OrthoDB" id="8984740at2759"/>
<dbReference type="OMA" id="RCHTVAP"/>
<gene>
    <name evidence="13" type="primary">LOC115147184</name>
</gene>
<evidence type="ECO:0000256" key="1">
    <source>
        <dbReference type="ARBA" id="ARBA00004123"/>
    </source>
</evidence>
<reference evidence="13" key="2">
    <citation type="submission" date="2025-08" db="UniProtKB">
        <authorList>
            <consortium name="Ensembl"/>
        </authorList>
    </citation>
    <scope>IDENTIFICATION</scope>
</reference>
<dbReference type="AlphaFoldDB" id="A0A673ZID7"/>
<feature type="domain" description="C2H2-type" evidence="12">
    <location>
        <begin position="317"/>
        <end position="340"/>
    </location>
</feature>
<dbReference type="FunFam" id="3.30.160.60:FF:000446">
    <property type="entry name" value="Zinc finger protein"/>
    <property type="match status" value="2"/>
</dbReference>
<dbReference type="Ensembl" id="ENSSTUT00000047913.1">
    <property type="protein sequence ID" value="ENSSTUP00000045916.1"/>
    <property type="gene ID" value="ENSSTUG00000019336.1"/>
</dbReference>
<comment type="subcellular location">
    <subcellularLocation>
        <location evidence="1">Nucleus</location>
    </subcellularLocation>
</comment>
<evidence type="ECO:0000256" key="6">
    <source>
        <dbReference type="ARBA" id="ARBA00023015"/>
    </source>
</evidence>
<feature type="region of interest" description="Disordered" evidence="11">
    <location>
        <begin position="225"/>
        <end position="254"/>
    </location>
</feature>
<dbReference type="RefSeq" id="XP_029545119.1">
    <property type="nucleotide sequence ID" value="XM_029689259.1"/>
</dbReference>
<evidence type="ECO:0000256" key="8">
    <source>
        <dbReference type="ARBA" id="ARBA00023163"/>
    </source>
</evidence>
<evidence type="ECO:0000256" key="5">
    <source>
        <dbReference type="ARBA" id="ARBA00022833"/>
    </source>
</evidence>
<dbReference type="Gene3D" id="3.30.160.60">
    <property type="entry name" value="Classic Zinc Finger"/>
    <property type="match status" value="6"/>
</dbReference>
<dbReference type="GO" id="GO:0001227">
    <property type="term" value="F:DNA-binding transcription repressor activity, RNA polymerase II-specific"/>
    <property type="evidence" value="ECO:0007669"/>
    <property type="project" value="TreeGrafter"/>
</dbReference>
<dbReference type="GO" id="GO:0008270">
    <property type="term" value="F:zinc ion binding"/>
    <property type="evidence" value="ECO:0007669"/>
    <property type="project" value="UniProtKB-KW"/>
</dbReference>
<dbReference type="InParanoid" id="A0A673ZID7"/>
<dbReference type="InterPro" id="IPR036236">
    <property type="entry name" value="Znf_C2H2_sf"/>
</dbReference>